<organism evidence="12 13">
    <name type="scientific">Candidatus Thalassospirochaeta sargassi</name>
    <dbReference type="NCBI Taxonomy" id="3119039"/>
    <lineage>
        <taxon>Bacteria</taxon>
        <taxon>Pseudomonadati</taxon>
        <taxon>Spirochaetota</taxon>
        <taxon>Spirochaetia</taxon>
        <taxon>Spirochaetales</taxon>
        <taxon>Spirochaetaceae</taxon>
        <taxon>Candidatus Thalassospirochaeta</taxon>
    </lineage>
</organism>
<dbReference type="Gene3D" id="3.30.565.10">
    <property type="entry name" value="Histidine kinase-like ATPase, C-terminal domain"/>
    <property type="match status" value="1"/>
</dbReference>
<evidence type="ECO:0000256" key="5">
    <source>
        <dbReference type="ARBA" id="ARBA00022741"/>
    </source>
</evidence>
<feature type="domain" description="PAS" evidence="10">
    <location>
        <begin position="130"/>
        <end position="166"/>
    </location>
</feature>
<dbReference type="InterPro" id="IPR013655">
    <property type="entry name" value="PAS_fold_3"/>
</dbReference>
<dbReference type="SMART" id="SM00091">
    <property type="entry name" value="PAS"/>
    <property type="match status" value="2"/>
</dbReference>
<dbReference type="Proteomes" id="UP001221217">
    <property type="component" value="Unassembled WGS sequence"/>
</dbReference>
<evidence type="ECO:0000256" key="1">
    <source>
        <dbReference type="ARBA" id="ARBA00000085"/>
    </source>
</evidence>
<dbReference type="EC" id="2.7.13.3" evidence="2"/>
<evidence type="ECO:0000256" key="9">
    <source>
        <dbReference type="SAM" id="Coils"/>
    </source>
</evidence>
<dbReference type="InterPro" id="IPR011495">
    <property type="entry name" value="Sig_transdc_His_kin_sub2_dim/P"/>
</dbReference>
<keyword evidence="9" id="KW-0175">Coiled coil</keyword>
<gene>
    <name evidence="12" type="ORF">PQJ61_08465</name>
</gene>
<dbReference type="InterPro" id="IPR036890">
    <property type="entry name" value="HATPase_C_sf"/>
</dbReference>
<feature type="domain" description="PAC" evidence="11">
    <location>
        <begin position="200"/>
        <end position="254"/>
    </location>
</feature>
<dbReference type="GO" id="GO:0004673">
    <property type="term" value="F:protein histidine kinase activity"/>
    <property type="evidence" value="ECO:0007669"/>
    <property type="project" value="UniProtKB-EC"/>
</dbReference>
<dbReference type="SUPFAM" id="SSF55785">
    <property type="entry name" value="PYP-like sensor domain (PAS domain)"/>
    <property type="match status" value="2"/>
</dbReference>
<comment type="caution">
    <text evidence="12">The sequence shown here is derived from an EMBL/GenBank/DDBJ whole genome shotgun (WGS) entry which is preliminary data.</text>
</comment>
<dbReference type="GO" id="GO:0005524">
    <property type="term" value="F:ATP binding"/>
    <property type="evidence" value="ECO:0007669"/>
    <property type="project" value="UniProtKB-KW"/>
</dbReference>
<evidence type="ECO:0000259" key="11">
    <source>
        <dbReference type="PROSITE" id="PS50113"/>
    </source>
</evidence>
<dbReference type="InterPro" id="IPR000014">
    <property type="entry name" value="PAS"/>
</dbReference>
<protein>
    <recommendedName>
        <fullName evidence="2">histidine kinase</fullName>
        <ecNumber evidence="2">2.7.13.3</ecNumber>
    </recommendedName>
</protein>
<evidence type="ECO:0000256" key="3">
    <source>
        <dbReference type="ARBA" id="ARBA00022553"/>
    </source>
</evidence>
<keyword evidence="6" id="KW-0418">Kinase</keyword>
<keyword evidence="4" id="KW-0808">Transferase</keyword>
<keyword evidence="8" id="KW-0843">Virulence</keyword>
<dbReference type="PANTHER" id="PTHR41523">
    <property type="entry name" value="TWO-COMPONENT SYSTEM SENSOR PROTEIN"/>
    <property type="match status" value="1"/>
</dbReference>
<dbReference type="CDD" id="cd00130">
    <property type="entry name" value="PAS"/>
    <property type="match status" value="1"/>
</dbReference>
<keyword evidence="3" id="KW-0597">Phosphoprotein</keyword>
<dbReference type="PROSITE" id="PS50113">
    <property type="entry name" value="PAC"/>
    <property type="match status" value="2"/>
</dbReference>
<dbReference type="SMART" id="SM00086">
    <property type="entry name" value="PAC"/>
    <property type="match status" value="2"/>
</dbReference>
<keyword evidence="7" id="KW-0067">ATP-binding</keyword>
<keyword evidence="5" id="KW-0547">Nucleotide-binding</keyword>
<dbReference type="Pfam" id="PF08447">
    <property type="entry name" value="PAS_3"/>
    <property type="match status" value="1"/>
</dbReference>
<comment type="catalytic activity">
    <reaction evidence="1">
        <text>ATP + protein L-histidine = ADP + protein N-phospho-L-histidine.</text>
        <dbReference type="EC" id="2.7.13.3"/>
    </reaction>
</comment>
<evidence type="ECO:0000259" key="10">
    <source>
        <dbReference type="PROSITE" id="PS50112"/>
    </source>
</evidence>
<dbReference type="AlphaFoldDB" id="A0AAJ1IGC3"/>
<reference evidence="12 13" key="1">
    <citation type="submission" date="2022-12" db="EMBL/GenBank/DDBJ databases">
        <title>Metagenome assembled genome from gulf of manar.</title>
        <authorList>
            <person name="Kohli P."/>
            <person name="Pk S."/>
            <person name="Venkata Ramana C."/>
            <person name="Sasikala C."/>
        </authorList>
    </citation>
    <scope>NUCLEOTIDE SEQUENCE [LARGE SCALE GENOMIC DNA]</scope>
    <source>
        <strain evidence="12">JB008</strain>
    </source>
</reference>
<feature type="domain" description="PAC" evidence="11">
    <location>
        <begin position="80"/>
        <end position="129"/>
    </location>
</feature>
<evidence type="ECO:0000256" key="7">
    <source>
        <dbReference type="ARBA" id="ARBA00022840"/>
    </source>
</evidence>
<evidence type="ECO:0000256" key="6">
    <source>
        <dbReference type="ARBA" id="ARBA00022777"/>
    </source>
</evidence>
<dbReference type="SUPFAM" id="SSF55874">
    <property type="entry name" value="ATPase domain of HSP90 chaperone/DNA topoisomerase II/histidine kinase"/>
    <property type="match status" value="1"/>
</dbReference>
<dbReference type="NCBIfam" id="TIGR00229">
    <property type="entry name" value="sensory_box"/>
    <property type="match status" value="2"/>
</dbReference>
<dbReference type="PANTHER" id="PTHR41523:SF8">
    <property type="entry name" value="ETHYLENE RESPONSE SENSOR PROTEIN"/>
    <property type="match status" value="1"/>
</dbReference>
<dbReference type="InterPro" id="IPR001610">
    <property type="entry name" value="PAC"/>
</dbReference>
<dbReference type="Pfam" id="PF02518">
    <property type="entry name" value="HATPase_c"/>
    <property type="match status" value="1"/>
</dbReference>
<dbReference type="InterPro" id="IPR035965">
    <property type="entry name" value="PAS-like_dom_sf"/>
</dbReference>
<dbReference type="Pfam" id="PF13188">
    <property type="entry name" value="PAS_8"/>
    <property type="match status" value="1"/>
</dbReference>
<feature type="coiled-coil region" evidence="9">
    <location>
        <begin position="238"/>
        <end position="265"/>
    </location>
</feature>
<dbReference type="EMBL" id="JAQQAL010000017">
    <property type="protein sequence ID" value="MDC7226785.1"/>
    <property type="molecule type" value="Genomic_DNA"/>
</dbReference>
<evidence type="ECO:0000256" key="2">
    <source>
        <dbReference type="ARBA" id="ARBA00012438"/>
    </source>
</evidence>
<sequence>MDSNYFGSDHYSRAEKIANLGSWKIELKRNIVVGTDSAIEIYGLSKKNFTLAEIQRIPLPEYRTMLDEKLKDLIMGVSIYDVEFQLRRQRDGEIRWVRSVAEYDETEGSVTGIIQDITESKLMKKALEDSEKRYRNLFDNSVSGILYMDLDGNVIEANRKMLQILGSPSLEETKKINVFTFKSLVDIGFSADFSKAVNTAEPVHNLIDYESKWGNRLYLEYHLIPIVDSGQVVGVMGKVDDITEKKQAEEKIEALLKEKDIILREVHHRIKNNMAAVESLLMIQDSNINNDEISGVLMDAAGRLSSMRILYEKLYQSEDFMATSSKAYFTKLIDEIAGVYPQSDTVTIEKNLQDFIIPTDIVFSLGIILNELLTNAMKYAFTDAMNENLIKICVQKDLNQVSITFRDNGIGFGDPEHIRDGSFGIQLIKMLTKQIGGSAEFYNEDGAVCLISFII</sequence>
<evidence type="ECO:0000256" key="8">
    <source>
        <dbReference type="ARBA" id="ARBA00023026"/>
    </source>
</evidence>
<name>A0AAJ1IGC3_9SPIO</name>
<evidence type="ECO:0000256" key="4">
    <source>
        <dbReference type="ARBA" id="ARBA00022679"/>
    </source>
</evidence>
<dbReference type="Gene3D" id="3.30.450.20">
    <property type="entry name" value="PAS domain"/>
    <property type="match status" value="2"/>
</dbReference>
<dbReference type="InterPro" id="IPR003594">
    <property type="entry name" value="HATPase_dom"/>
</dbReference>
<proteinExistence type="predicted"/>
<dbReference type="InterPro" id="IPR000700">
    <property type="entry name" value="PAS-assoc_C"/>
</dbReference>
<evidence type="ECO:0000313" key="13">
    <source>
        <dbReference type="Proteomes" id="UP001221217"/>
    </source>
</evidence>
<accession>A0AAJ1IGC3</accession>
<evidence type="ECO:0000313" key="12">
    <source>
        <dbReference type="EMBL" id="MDC7226785.1"/>
    </source>
</evidence>
<dbReference type="PROSITE" id="PS50112">
    <property type="entry name" value="PAS"/>
    <property type="match status" value="1"/>
</dbReference>
<dbReference type="Pfam" id="PF07568">
    <property type="entry name" value="HisKA_2"/>
    <property type="match status" value="1"/>
</dbReference>